<feature type="transmembrane region" description="Helical" evidence="9">
    <location>
        <begin position="158"/>
        <end position="176"/>
    </location>
</feature>
<evidence type="ECO:0000256" key="6">
    <source>
        <dbReference type="ARBA" id="ARBA00023170"/>
    </source>
</evidence>
<evidence type="ECO:0000256" key="7">
    <source>
        <dbReference type="ARBA" id="ARBA00023180"/>
    </source>
</evidence>
<feature type="transmembrane region" description="Helical" evidence="9">
    <location>
        <begin position="7"/>
        <end position="28"/>
    </location>
</feature>
<feature type="transmembrane region" description="Helical" evidence="9">
    <location>
        <begin position="248"/>
        <end position="273"/>
    </location>
</feature>
<comment type="subcellular location">
    <subcellularLocation>
        <location evidence="1">Membrane</location>
        <topology evidence="1">Multi-pass membrane protein</topology>
    </subcellularLocation>
</comment>
<dbReference type="EMBL" id="JBBPFD010000021">
    <property type="protein sequence ID" value="KAK7882771.1"/>
    <property type="molecule type" value="Genomic_DNA"/>
</dbReference>
<evidence type="ECO:0000313" key="11">
    <source>
        <dbReference type="EMBL" id="KAK7882771.1"/>
    </source>
</evidence>
<dbReference type="InterPro" id="IPR000276">
    <property type="entry name" value="GPCR_Rhodpsn"/>
</dbReference>
<reference evidence="12" key="1">
    <citation type="submission" date="2024-04" db="EMBL/GenBank/DDBJ databases">
        <title>Salinicola lusitanus LLJ914,a marine bacterium isolated from the Okinawa Trough.</title>
        <authorList>
            <person name="Li J."/>
        </authorList>
    </citation>
    <scope>NUCLEOTIDE SEQUENCE [LARGE SCALE GENOMIC DNA]</scope>
</reference>
<evidence type="ECO:0000256" key="2">
    <source>
        <dbReference type="ARBA" id="ARBA00022692"/>
    </source>
</evidence>
<evidence type="ECO:0000259" key="10">
    <source>
        <dbReference type="PROSITE" id="PS50262"/>
    </source>
</evidence>
<dbReference type="CDD" id="cd14982">
    <property type="entry name" value="7tmA_purinoceptor-like"/>
    <property type="match status" value="1"/>
</dbReference>
<organism evidence="11 12">
    <name type="scientific">Mugilogobius chulae</name>
    <name type="common">yellowstripe goby</name>
    <dbReference type="NCBI Taxonomy" id="88201"/>
    <lineage>
        <taxon>Eukaryota</taxon>
        <taxon>Metazoa</taxon>
        <taxon>Chordata</taxon>
        <taxon>Craniata</taxon>
        <taxon>Vertebrata</taxon>
        <taxon>Euteleostomi</taxon>
        <taxon>Actinopterygii</taxon>
        <taxon>Neopterygii</taxon>
        <taxon>Teleostei</taxon>
        <taxon>Neoteleostei</taxon>
        <taxon>Acanthomorphata</taxon>
        <taxon>Gobiaria</taxon>
        <taxon>Gobiiformes</taxon>
        <taxon>Gobioidei</taxon>
        <taxon>Gobiidae</taxon>
        <taxon>Gobionellinae</taxon>
        <taxon>Mugilogobius</taxon>
    </lineage>
</organism>
<dbReference type="Pfam" id="PF00001">
    <property type="entry name" value="7tm_1"/>
    <property type="match status" value="1"/>
</dbReference>
<dbReference type="Gene3D" id="1.20.1070.10">
    <property type="entry name" value="Rhodopsin 7-helix transmembrane proteins"/>
    <property type="match status" value="1"/>
</dbReference>
<dbReference type="GO" id="GO:0035025">
    <property type="term" value="P:positive regulation of Rho protein signal transduction"/>
    <property type="evidence" value="ECO:0007669"/>
    <property type="project" value="TreeGrafter"/>
</dbReference>
<dbReference type="PROSITE" id="PS50262">
    <property type="entry name" value="G_PROTEIN_RECEP_F1_2"/>
    <property type="match status" value="1"/>
</dbReference>
<feature type="transmembrane region" description="Helical" evidence="9">
    <location>
        <begin position="126"/>
        <end position="146"/>
    </location>
</feature>
<evidence type="ECO:0000256" key="4">
    <source>
        <dbReference type="ARBA" id="ARBA00023040"/>
    </source>
</evidence>
<feature type="transmembrane region" description="Helical" evidence="9">
    <location>
        <begin position="208"/>
        <end position="228"/>
    </location>
</feature>
<keyword evidence="3 9" id="KW-1133">Transmembrane helix</keyword>
<feature type="domain" description="G-protein coupled receptors family 1 profile" evidence="10">
    <location>
        <begin position="60"/>
        <end position="297"/>
    </location>
</feature>
<evidence type="ECO:0000256" key="3">
    <source>
        <dbReference type="ARBA" id="ARBA00022989"/>
    </source>
</evidence>
<protein>
    <recommendedName>
        <fullName evidence="10">G-protein coupled receptors family 1 profile domain-containing protein</fullName>
    </recommendedName>
</protein>
<name>A0AAW0MU90_9GOBI</name>
<feature type="transmembrane region" description="Helical" evidence="9">
    <location>
        <begin position="48"/>
        <end position="69"/>
    </location>
</feature>
<comment type="caution">
    <text evidence="11">The sequence shown here is derived from an EMBL/GenBank/DDBJ whole genome shotgun (WGS) entry which is preliminary data.</text>
</comment>
<keyword evidence="7" id="KW-0325">Glycoprotein</keyword>
<dbReference type="InterPro" id="IPR017452">
    <property type="entry name" value="GPCR_Rhodpsn_7TM"/>
</dbReference>
<evidence type="ECO:0000256" key="9">
    <source>
        <dbReference type="SAM" id="Phobius"/>
    </source>
</evidence>
<feature type="transmembrane region" description="Helical" evidence="9">
    <location>
        <begin position="279"/>
        <end position="299"/>
    </location>
</feature>
<gene>
    <name evidence="11" type="ORF">WMY93_028945</name>
</gene>
<accession>A0AAW0MU90</accession>
<keyword evidence="5 9" id="KW-0472">Membrane</keyword>
<dbReference type="PANTHER" id="PTHR24232">
    <property type="entry name" value="G-PROTEIN COUPLED RECEPTOR"/>
    <property type="match status" value="1"/>
</dbReference>
<dbReference type="AlphaFoldDB" id="A0AAW0MU90"/>
<evidence type="ECO:0000313" key="12">
    <source>
        <dbReference type="Proteomes" id="UP001460270"/>
    </source>
</evidence>
<dbReference type="SUPFAM" id="SSF81321">
    <property type="entry name" value="Family A G protein-coupled receptor-like"/>
    <property type="match status" value="1"/>
</dbReference>
<keyword evidence="4" id="KW-0297">G-protein coupled receptor</keyword>
<dbReference type="GO" id="GO:0005886">
    <property type="term" value="C:plasma membrane"/>
    <property type="evidence" value="ECO:0007669"/>
    <property type="project" value="TreeGrafter"/>
</dbReference>
<evidence type="ECO:0000256" key="5">
    <source>
        <dbReference type="ARBA" id="ARBA00023136"/>
    </source>
</evidence>
<dbReference type="PANTHER" id="PTHR24232:SF90">
    <property type="entry name" value="LYSOPHOSPHATIDIC ACID RECEPTOR 5B"/>
    <property type="match status" value="1"/>
</dbReference>
<keyword evidence="6" id="KW-0675">Receptor</keyword>
<keyword evidence="12" id="KW-1185">Reference proteome</keyword>
<proteinExistence type="predicted"/>
<dbReference type="GO" id="GO:0007200">
    <property type="term" value="P:phospholipase C-activating G protein-coupled receptor signaling pathway"/>
    <property type="evidence" value="ECO:0007669"/>
    <property type="project" value="TreeGrafter"/>
</dbReference>
<dbReference type="PRINTS" id="PR00237">
    <property type="entry name" value="GPCRRHODOPSN"/>
</dbReference>
<keyword evidence="2 9" id="KW-0812">Transmembrane</keyword>
<sequence length="314" mass="35314">MSDLRVGGAFAANLSASFSPLHFSFIAFMRMSNSTHRHEESQYRTYAFVFGTVIVVGLPLNVVALWILLRRHNRKSPSAVFMINLAISDLLLAISLPWRVYFYATGTWSLGNMACNFVTMLFRNNVRSSAVFITFISVDRLLAVVFPLRSRHIRTASNAGKAAAVVWLIVIIVNIPESVKLLEGLKLINESTCFDYDNHNTDSPPIPFLQPVLILTLLVVNIVSTLLVSLTLRKRVSVSAKVQNSVNVMLIFAMNLAMFTVFFLPISMVFLFRDSKIDVTPLICLASVNCCFDPLLYYFSFDGFWKRKEEGESS</sequence>
<dbReference type="Proteomes" id="UP001460270">
    <property type="component" value="Unassembled WGS sequence"/>
</dbReference>
<evidence type="ECO:0000256" key="8">
    <source>
        <dbReference type="ARBA" id="ARBA00023224"/>
    </source>
</evidence>
<evidence type="ECO:0000256" key="1">
    <source>
        <dbReference type="ARBA" id="ARBA00004141"/>
    </source>
</evidence>
<keyword evidence="8" id="KW-0807">Transducer</keyword>
<dbReference type="GO" id="GO:0070915">
    <property type="term" value="F:lysophosphatidic acid receptor activity"/>
    <property type="evidence" value="ECO:0007669"/>
    <property type="project" value="TreeGrafter"/>
</dbReference>
<feature type="transmembrane region" description="Helical" evidence="9">
    <location>
        <begin position="81"/>
        <end position="104"/>
    </location>
</feature>